<dbReference type="InterPro" id="IPR003358">
    <property type="entry name" value="tRNA_(Gua-N-7)_MeTrfase_Trmb"/>
</dbReference>
<comment type="similarity">
    <text evidence="7">Belongs to the class I-like SAM-binding methyltransferase superfamily. TrmB family.</text>
</comment>
<organism evidence="9 10">
    <name type="scientific">Nocardioides phosphati</name>
    <dbReference type="NCBI Taxonomy" id="1867775"/>
    <lineage>
        <taxon>Bacteria</taxon>
        <taxon>Bacillati</taxon>
        <taxon>Actinomycetota</taxon>
        <taxon>Actinomycetes</taxon>
        <taxon>Propionibacteriales</taxon>
        <taxon>Nocardioidaceae</taxon>
        <taxon>Nocardioides</taxon>
    </lineage>
</organism>
<feature type="binding site" evidence="7">
    <location>
        <position position="130"/>
    </location>
    <ligand>
        <name>S-adenosyl-L-methionine</name>
        <dbReference type="ChEBI" id="CHEBI:59789"/>
    </ligand>
</feature>
<dbReference type="HAMAP" id="MF_01057">
    <property type="entry name" value="tRNA_methyltr_TrmB"/>
    <property type="match status" value="1"/>
</dbReference>
<feature type="binding site" evidence="7">
    <location>
        <position position="216"/>
    </location>
    <ligand>
        <name>substrate</name>
    </ligand>
</feature>
<evidence type="ECO:0000256" key="1">
    <source>
        <dbReference type="ARBA" id="ARBA00000142"/>
    </source>
</evidence>
<feature type="binding site" evidence="7">
    <location>
        <position position="180"/>
    </location>
    <ligand>
        <name>S-adenosyl-L-methionine</name>
        <dbReference type="ChEBI" id="CHEBI:59789"/>
    </ligand>
</feature>
<evidence type="ECO:0000256" key="2">
    <source>
        <dbReference type="ARBA" id="ARBA00003015"/>
    </source>
</evidence>
<evidence type="ECO:0000256" key="5">
    <source>
        <dbReference type="ARBA" id="ARBA00022691"/>
    </source>
</evidence>
<feature type="binding site" evidence="7">
    <location>
        <position position="105"/>
    </location>
    <ligand>
        <name>S-adenosyl-L-methionine</name>
        <dbReference type="ChEBI" id="CHEBI:59789"/>
    </ligand>
</feature>
<evidence type="ECO:0000256" key="4">
    <source>
        <dbReference type="ARBA" id="ARBA00022679"/>
    </source>
</evidence>
<evidence type="ECO:0000256" key="7">
    <source>
        <dbReference type="HAMAP-Rule" id="MF_01057"/>
    </source>
</evidence>
<gene>
    <name evidence="7 9" type="primary">trmB</name>
    <name evidence="9" type="ORF">GCM10011584_21370</name>
</gene>
<dbReference type="PANTHER" id="PTHR23417">
    <property type="entry name" value="3-DEOXY-D-MANNO-OCTULOSONIC-ACID TRANSFERASE/TRNA GUANINE-N 7 - -METHYLTRANSFERASE"/>
    <property type="match status" value="1"/>
</dbReference>
<accession>A0ABQ2NBP4</accession>
<feature type="binding site" evidence="7">
    <location>
        <position position="157"/>
    </location>
    <ligand>
        <name>S-adenosyl-L-methionine</name>
        <dbReference type="ChEBI" id="CHEBI:59789"/>
    </ligand>
</feature>
<keyword evidence="6 7" id="KW-0819">tRNA processing</keyword>
<dbReference type="EMBL" id="BMNI01000004">
    <property type="protein sequence ID" value="GGO90173.1"/>
    <property type="molecule type" value="Genomic_DNA"/>
</dbReference>
<evidence type="ECO:0000256" key="8">
    <source>
        <dbReference type="SAM" id="MobiDB-lite"/>
    </source>
</evidence>
<protein>
    <recommendedName>
        <fullName evidence="7">tRNA (guanine-N(7)-)-methyltransferase</fullName>
        <ecNumber evidence="7">2.1.1.33</ecNumber>
    </recommendedName>
    <alternativeName>
        <fullName evidence="7">tRNA (guanine(46)-N(7))-methyltransferase</fullName>
    </alternativeName>
    <alternativeName>
        <fullName evidence="7">tRNA(m7G46)-methyltransferase</fullName>
    </alternativeName>
</protein>
<dbReference type="Proteomes" id="UP000655410">
    <property type="component" value="Unassembled WGS sequence"/>
</dbReference>
<evidence type="ECO:0000256" key="6">
    <source>
        <dbReference type="ARBA" id="ARBA00022694"/>
    </source>
</evidence>
<keyword evidence="5 7" id="KW-0949">S-adenosyl-L-methionine</keyword>
<feature type="binding site" evidence="7">
    <location>
        <position position="184"/>
    </location>
    <ligand>
        <name>substrate</name>
    </ligand>
</feature>
<dbReference type="NCBIfam" id="TIGR00091">
    <property type="entry name" value="tRNA (guanosine(46)-N7)-methyltransferase TrmB"/>
    <property type="match status" value="1"/>
</dbReference>
<dbReference type="PROSITE" id="PS51625">
    <property type="entry name" value="SAM_MT_TRMB"/>
    <property type="match status" value="1"/>
</dbReference>
<name>A0ABQ2NBP4_9ACTN</name>
<dbReference type="Gene3D" id="3.40.50.150">
    <property type="entry name" value="Vaccinia Virus protein VP39"/>
    <property type="match status" value="1"/>
</dbReference>
<comment type="caution">
    <text evidence="7">Lacks conserved residue(s) required for the propagation of feature annotation.</text>
</comment>
<evidence type="ECO:0000256" key="3">
    <source>
        <dbReference type="ARBA" id="ARBA00022603"/>
    </source>
</evidence>
<proteinExistence type="inferred from homology"/>
<dbReference type="Pfam" id="PF02390">
    <property type="entry name" value="Methyltransf_4"/>
    <property type="match status" value="1"/>
</dbReference>
<dbReference type="InterPro" id="IPR055361">
    <property type="entry name" value="tRNA_methyltr_TrmB_bact"/>
</dbReference>
<dbReference type="PANTHER" id="PTHR23417:SF14">
    <property type="entry name" value="PENTACOTRIPEPTIDE-REPEAT REGION OF PRORP DOMAIN-CONTAINING PROTEIN"/>
    <property type="match status" value="1"/>
</dbReference>
<keyword evidence="3 7" id="KW-0489">Methyltransferase</keyword>
<sequence length="269" mass="29720">MNDLAPDAPAAADKPASFDTKGKLARSRNASPEARPGVELSEDGRPLRGVLSYSRRGSRFTTKQADAWQRLAGEWVIGPERVTDVAVPLDINQEWFGREAPLYVEIGSGNGEHVAQYAAAHPDANILAFEVWLPGVADTLIKLEEAGATNVRLCTVDAAWSITELFAPGTITELWTLFPDPWHKARHHKRRLVNQPFVGIAASRLVDGGVWRLATDWPDYAEHMVEVFATEPTLEGGVGERWAERPVTKFERRGLAEGRGSDDLTYRRA</sequence>
<reference evidence="10" key="1">
    <citation type="journal article" date="2019" name="Int. J. Syst. Evol. Microbiol.">
        <title>The Global Catalogue of Microorganisms (GCM) 10K type strain sequencing project: providing services to taxonomists for standard genome sequencing and annotation.</title>
        <authorList>
            <consortium name="The Broad Institute Genomics Platform"/>
            <consortium name="The Broad Institute Genome Sequencing Center for Infectious Disease"/>
            <person name="Wu L."/>
            <person name="Ma J."/>
        </authorList>
    </citation>
    <scope>NUCLEOTIDE SEQUENCE [LARGE SCALE GENOMIC DNA]</scope>
    <source>
        <strain evidence="10">CGMCC 4.7371</strain>
    </source>
</reference>
<feature type="compositionally biased region" description="Low complexity" evidence="8">
    <location>
        <begin position="1"/>
        <end position="15"/>
    </location>
</feature>
<dbReference type="SUPFAM" id="SSF53335">
    <property type="entry name" value="S-adenosyl-L-methionine-dependent methyltransferases"/>
    <property type="match status" value="1"/>
</dbReference>
<evidence type="ECO:0000313" key="9">
    <source>
        <dbReference type="EMBL" id="GGO90173.1"/>
    </source>
</evidence>
<comment type="catalytic activity">
    <reaction evidence="1 7">
        <text>guanosine(46) in tRNA + S-adenosyl-L-methionine = N(7)-methylguanosine(46) in tRNA + S-adenosyl-L-homocysteine</text>
        <dbReference type="Rhea" id="RHEA:42708"/>
        <dbReference type="Rhea" id="RHEA-COMP:10188"/>
        <dbReference type="Rhea" id="RHEA-COMP:10189"/>
        <dbReference type="ChEBI" id="CHEBI:57856"/>
        <dbReference type="ChEBI" id="CHEBI:59789"/>
        <dbReference type="ChEBI" id="CHEBI:74269"/>
        <dbReference type="ChEBI" id="CHEBI:74480"/>
        <dbReference type="EC" id="2.1.1.33"/>
    </reaction>
</comment>
<comment type="function">
    <text evidence="2 7">Catalyzes the formation of N(7)-methylguanine at position 46 (m7G46) in tRNA.</text>
</comment>
<feature type="region of interest" description="Disordered" evidence="8">
    <location>
        <begin position="1"/>
        <end position="43"/>
    </location>
</feature>
<evidence type="ECO:0000313" key="10">
    <source>
        <dbReference type="Proteomes" id="UP000655410"/>
    </source>
</evidence>
<dbReference type="InterPro" id="IPR029063">
    <property type="entry name" value="SAM-dependent_MTases_sf"/>
</dbReference>
<feature type="binding site" evidence="7">
    <location>
        <begin position="248"/>
        <end position="251"/>
    </location>
    <ligand>
        <name>substrate</name>
    </ligand>
</feature>
<keyword evidence="4 7" id="KW-0808">Transferase</keyword>
<dbReference type="RefSeq" id="WP_188783982.1">
    <property type="nucleotide sequence ID" value="NZ_BMNI01000004.1"/>
</dbReference>
<keyword evidence="10" id="KW-1185">Reference proteome</keyword>
<dbReference type="EC" id="2.1.1.33" evidence="7"/>
<comment type="pathway">
    <text evidence="7">tRNA modification; N(7)-methylguanine-tRNA biosynthesis.</text>
</comment>
<comment type="caution">
    <text evidence="9">The sequence shown here is derived from an EMBL/GenBank/DDBJ whole genome shotgun (WGS) entry which is preliminary data.</text>
</comment>